<feature type="domain" description="4Fe-4S ferredoxin-type" evidence="5">
    <location>
        <begin position="81"/>
        <end position="110"/>
    </location>
</feature>
<keyword evidence="7" id="KW-1185">Reference proteome</keyword>
<organism evidence="6 7">
    <name type="scientific">Vallitalea pronyensis</name>
    <dbReference type="NCBI Taxonomy" id="1348613"/>
    <lineage>
        <taxon>Bacteria</taxon>
        <taxon>Bacillati</taxon>
        <taxon>Bacillota</taxon>
        <taxon>Clostridia</taxon>
        <taxon>Lachnospirales</taxon>
        <taxon>Vallitaleaceae</taxon>
        <taxon>Vallitalea</taxon>
    </lineage>
</organism>
<keyword evidence="2" id="KW-0479">Metal-binding</keyword>
<keyword evidence="3" id="KW-0408">Iron</keyword>
<dbReference type="Gene3D" id="3.30.70.20">
    <property type="match status" value="2"/>
</dbReference>
<dbReference type="Pfam" id="PF13247">
    <property type="entry name" value="Fer4_11"/>
    <property type="match status" value="1"/>
</dbReference>
<evidence type="ECO:0000313" key="7">
    <source>
        <dbReference type="Proteomes" id="UP000683246"/>
    </source>
</evidence>
<dbReference type="PANTHER" id="PTHR43177">
    <property type="entry name" value="PROTEIN NRFC"/>
    <property type="match status" value="1"/>
</dbReference>
<dbReference type="PANTHER" id="PTHR43177:SF3">
    <property type="entry name" value="PROTEIN NRFC HOMOLOG"/>
    <property type="match status" value="1"/>
</dbReference>
<dbReference type="AlphaFoldDB" id="A0A8J8SJQ1"/>
<evidence type="ECO:0000256" key="4">
    <source>
        <dbReference type="ARBA" id="ARBA00023014"/>
    </source>
</evidence>
<dbReference type="EMBL" id="CP058649">
    <property type="protein sequence ID" value="QUI25813.1"/>
    <property type="molecule type" value="Genomic_DNA"/>
</dbReference>
<dbReference type="InterPro" id="IPR017900">
    <property type="entry name" value="4Fe4S_Fe_S_CS"/>
</dbReference>
<dbReference type="Pfam" id="PF12800">
    <property type="entry name" value="Fer4_4"/>
    <property type="match status" value="1"/>
</dbReference>
<name>A0A8J8SJQ1_9FIRM</name>
<accession>A0A8J8SJQ1</accession>
<dbReference type="GO" id="GO:0051539">
    <property type="term" value="F:4 iron, 4 sulfur cluster binding"/>
    <property type="evidence" value="ECO:0007669"/>
    <property type="project" value="UniProtKB-KW"/>
</dbReference>
<dbReference type="GO" id="GO:0046872">
    <property type="term" value="F:metal ion binding"/>
    <property type="evidence" value="ECO:0007669"/>
    <property type="project" value="UniProtKB-KW"/>
</dbReference>
<dbReference type="SUPFAM" id="SSF54862">
    <property type="entry name" value="4Fe-4S ferredoxins"/>
    <property type="match status" value="1"/>
</dbReference>
<evidence type="ECO:0000259" key="5">
    <source>
        <dbReference type="PROSITE" id="PS51379"/>
    </source>
</evidence>
<evidence type="ECO:0000256" key="2">
    <source>
        <dbReference type="ARBA" id="ARBA00022723"/>
    </source>
</evidence>
<evidence type="ECO:0000256" key="1">
    <source>
        <dbReference type="ARBA" id="ARBA00022485"/>
    </source>
</evidence>
<dbReference type="InterPro" id="IPR050954">
    <property type="entry name" value="ET_IronSulfur_Cluster-Binding"/>
</dbReference>
<dbReference type="PROSITE" id="PS00198">
    <property type="entry name" value="4FE4S_FER_1"/>
    <property type="match status" value="1"/>
</dbReference>
<dbReference type="InterPro" id="IPR017896">
    <property type="entry name" value="4Fe4S_Fe-S-bd"/>
</dbReference>
<proteinExistence type="predicted"/>
<evidence type="ECO:0000256" key="3">
    <source>
        <dbReference type="ARBA" id="ARBA00023004"/>
    </source>
</evidence>
<evidence type="ECO:0000313" key="6">
    <source>
        <dbReference type="EMBL" id="QUI25813.1"/>
    </source>
</evidence>
<sequence length="174" mass="19464">MKARRFKFEYEKCLGCQACVLACKQQNNTQKSQGLRRLRAINPSRHQGLPAYHLSMACNHCKDPKCMEVCEAHAIEKRKDGPVVFHQSICNGCKMCVGACPYDAITYNHENDKINKCNMCIETLGSQEVPFCVSSCPTGALSVVDDCCGNDTEHALDRILKDMDKRIGGKHHEV</sequence>
<dbReference type="Proteomes" id="UP000683246">
    <property type="component" value="Chromosome"/>
</dbReference>
<dbReference type="KEGG" id="vpy:HZI73_20460"/>
<reference evidence="6" key="1">
    <citation type="submission" date="2020-07" db="EMBL/GenBank/DDBJ databases">
        <title>Vallitalea pronyensis genome.</title>
        <authorList>
            <person name="Postec A."/>
        </authorList>
    </citation>
    <scope>NUCLEOTIDE SEQUENCE</scope>
    <source>
        <strain evidence="6">FatNI3</strain>
    </source>
</reference>
<gene>
    <name evidence="6" type="ORF">HZI73_20460</name>
</gene>
<dbReference type="PROSITE" id="PS51379">
    <property type="entry name" value="4FE4S_FER_2"/>
    <property type="match status" value="2"/>
</dbReference>
<feature type="domain" description="4Fe-4S ferredoxin-type" evidence="5">
    <location>
        <begin position="4"/>
        <end position="33"/>
    </location>
</feature>
<keyword evidence="1" id="KW-0004">4Fe-4S</keyword>
<keyword evidence="4" id="KW-0411">Iron-sulfur</keyword>
<protein>
    <submittedName>
        <fullName evidence="6">4Fe-4S binding protein</fullName>
    </submittedName>
</protein>
<dbReference type="RefSeq" id="WP_212698885.1">
    <property type="nucleotide sequence ID" value="NZ_CP058649.1"/>
</dbReference>